<dbReference type="Pfam" id="PF13145">
    <property type="entry name" value="Rotamase_2"/>
    <property type="match status" value="1"/>
</dbReference>
<gene>
    <name evidence="10" type="ORF">GL279_01560</name>
</gene>
<evidence type="ECO:0000256" key="3">
    <source>
        <dbReference type="ARBA" id="ARBA00022692"/>
    </source>
</evidence>
<evidence type="ECO:0000313" key="10">
    <source>
        <dbReference type="EMBL" id="MTH33279.1"/>
    </source>
</evidence>
<dbReference type="SUPFAM" id="SSF109998">
    <property type="entry name" value="Triger factor/SurA peptide-binding domain-like"/>
    <property type="match status" value="1"/>
</dbReference>
<evidence type="ECO:0000256" key="1">
    <source>
        <dbReference type="ARBA" id="ARBA00004401"/>
    </source>
</evidence>
<keyword evidence="3" id="KW-0812">Transmembrane</keyword>
<evidence type="ECO:0000256" key="5">
    <source>
        <dbReference type="ARBA" id="ARBA00023136"/>
    </source>
</evidence>
<dbReference type="InterPro" id="IPR000297">
    <property type="entry name" value="PPIase_PpiC"/>
</dbReference>
<dbReference type="OrthoDB" id="9768393at2"/>
<dbReference type="InterPro" id="IPR052029">
    <property type="entry name" value="PpiD_chaperone"/>
</dbReference>
<accession>A0A844GXB6</accession>
<keyword evidence="4" id="KW-1133">Transmembrane helix</keyword>
<sequence length="644" mass="68746">MRGKGKQTIVWLLMGMLVLGLGGFGVSNFSGGTADVGQVGGVEISSQDYARALRAQKQEFAAQTGKQVSPAEAKAFGLDQAALSRLFVAAGLEAEANRLGVSVGDKAVAEQITSASAFKGLDGKFDRARYADVLKREGMREAEFEHDLRMDEARMILQSAALAGVTAPAPVTDLALNWLLETRDIHWRELTAADLPDPIATPDEATLEAWHKANADRFTAPETRKITYVWLTPEMLEDKVQVDEQALRDLYQSRIADYQQPERRMVERLVFPTQAAAEAAKAALDKGETSFEKLAGERGLSLSDIDLGEVTKAQLGAAGDAVFALDQPGIAGPANSNLGPALYSMNAILDPVNTSFEEAEPDLRVEAALDRARRQIESETGDLSDQIAGGATLEDLGKQGPLQLGHIDWTGKDEAGPGSIAAYPEFRAQASKITDKDFPELITTEDGSIFALRLDQVVPPTLEPFEQVRARVAEDWSQNETKRQLLALGEDLKMATDAASEPVVSPLPAATTPVAQAVGAAEAPQPAPAPAEAPAKGKPETGLARGGFIQGVPQAVVADAFEIKKPGSGEVVEAENRVFLVTLDQIHAAQTSGSEAEQIRDGIQNRLADSMRQDVFDYFARAVQAQAGATVNQTAVDAVNAQAQ</sequence>
<dbReference type="GO" id="GO:0005886">
    <property type="term" value="C:plasma membrane"/>
    <property type="evidence" value="ECO:0007669"/>
    <property type="project" value="UniProtKB-SubCell"/>
</dbReference>
<evidence type="ECO:0000256" key="6">
    <source>
        <dbReference type="ARBA" id="ARBA00023186"/>
    </source>
</evidence>
<keyword evidence="10" id="KW-0413">Isomerase</keyword>
<dbReference type="GO" id="GO:0003755">
    <property type="term" value="F:peptidyl-prolyl cis-trans isomerase activity"/>
    <property type="evidence" value="ECO:0007669"/>
    <property type="project" value="InterPro"/>
</dbReference>
<dbReference type="EMBL" id="WMIF01000001">
    <property type="protein sequence ID" value="MTH33279.1"/>
    <property type="molecule type" value="Genomic_DNA"/>
</dbReference>
<dbReference type="PANTHER" id="PTHR47529:SF1">
    <property type="entry name" value="PERIPLASMIC CHAPERONE PPID"/>
    <property type="match status" value="1"/>
</dbReference>
<proteinExistence type="inferred from homology"/>
<evidence type="ECO:0000256" key="8">
    <source>
        <dbReference type="SAM" id="MobiDB-lite"/>
    </source>
</evidence>
<comment type="subcellular location">
    <subcellularLocation>
        <location evidence="1">Cell membrane</location>
        <topology evidence="1">Single-pass type II membrane protein</topology>
    </subcellularLocation>
</comment>
<evidence type="ECO:0000256" key="7">
    <source>
        <dbReference type="ARBA" id="ARBA00038408"/>
    </source>
</evidence>
<keyword evidence="11" id="KW-1185">Reference proteome</keyword>
<keyword evidence="2" id="KW-1003">Cell membrane</keyword>
<dbReference type="Pfam" id="PF13624">
    <property type="entry name" value="SurA_N_3"/>
    <property type="match status" value="1"/>
</dbReference>
<evidence type="ECO:0000259" key="9">
    <source>
        <dbReference type="Pfam" id="PF13145"/>
    </source>
</evidence>
<comment type="similarity">
    <text evidence="7">Belongs to the PpiD chaperone family.</text>
</comment>
<dbReference type="AlphaFoldDB" id="A0A844GXB6"/>
<evidence type="ECO:0000256" key="4">
    <source>
        <dbReference type="ARBA" id="ARBA00022989"/>
    </source>
</evidence>
<feature type="region of interest" description="Disordered" evidence="8">
    <location>
        <begin position="516"/>
        <end position="538"/>
    </location>
</feature>
<comment type="caution">
    <text evidence="10">The sequence shown here is derived from an EMBL/GenBank/DDBJ whole genome shotgun (WGS) entry which is preliminary data.</text>
</comment>
<evidence type="ECO:0000313" key="11">
    <source>
        <dbReference type="Proteomes" id="UP000442533"/>
    </source>
</evidence>
<evidence type="ECO:0000256" key="2">
    <source>
        <dbReference type="ARBA" id="ARBA00022475"/>
    </source>
</evidence>
<organism evidence="10 11">
    <name type="scientific">Paracoccus limosus</name>
    <dbReference type="NCBI Taxonomy" id="913252"/>
    <lineage>
        <taxon>Bacteria</taxon>
        <taxon>Pseudomonadati</taxon>
        <taxon>Pseudomonadota</taxon>
        <taxon>Alphaproteobacteria</taxon>
        <taxon>Rhodobacterales</taxon>
        <taxon>Paracoccaceae</taxon>
        <taxon>Paracoccus</taxon>
    </lineage>
</organism>
<name>A0A844GXB6_9RHOB</name>
<dbReference type="InterPro" id="IPR027304">
    <property type="entry name" value="Trigger_fact/SurA_dom_sf"/>
</dbReference>
<dbReference type="RefSeq" id="WP_155062842.1">
    <property type="nucleotide sequence ID" value="NZ_WMIF01000001.1"/>
</dbReference>
<keyword evidence="6" id="KW-0143">Chaperone</keyword>
<protein>
    <submittedName>
        <fullName evidence="10">Peptidylprolyl isomerase</fullName>
    </submittedName>
</protein>
<dbReference type="SUPFAM" id="SSF54534">
    <property type="entry name" value="FKBP-like"/>
    <property type="match status" value="1"/>
</dbReference>
<reference evidence="10 11" key="1">
    <citation type="submission" date="2019-11" db="EMBL/GenBank/DDBJ databases">
        <authorList>
            <person name="Dong K."/>
        </authorList>
    </citation>
    <scope>NUCLEOTIDE SEQUENCE [LARGE SCALE GENOMIC DNA]</scope>
    <source>
        <strain evidence="10 11">JCM 17370</strain>
    </source>
</reference>
<dbReference type="PANTHER" id="PTHR47529">
    <property type="entry name" value="PEPTIDYL-PROLYL CIS-TRANS ISOMERASE D"/>
    <property type="match status" value="1"/>
</dbReference>
<dbReference type="Proteomes" id="UP000442533">
    <property type="component" value="Unassembled WGS sequence"/>
</dbReference>
<keyword evidence="5" id="KW-0472">Membrane</keyword>
<feature type="domain" description="PpiC" evidence="9">
    <location>
        <begin position="242"/>
        <end position="361"/>
    </location>
</feature>